<dbReference type="EMBL" id="PDLN01000013">
    <property type="protein sequence ID" value="RDW68327.1"/>
    <property type="molecule type" value="Genomic_DNA"/>
</dbReference>
<evidence type="ECO:0000313" key="3">
    <source>
        <dbReference type="EMBL" id="RDW68327.1"/>
    </source>
</evidence>
<dbReference type="InterPro" id="IPR018849">
    <property type="entry name" value="Urb2/Npa2_C"/>
</dbReference>
<evidence type="ECO:0000256" key="1">
    <source>
        <dbReference type="SAM" id="MobiDB-lite"/>
    </source>
</evidence>
<name>A0A3D8R2S1_9HELO</name>
<reference evidence="3 4" key="1">
    <citation type="journal article" date="2018" name="IMA Fungus">
        <title>IMA Genome-F 9: Draft genome sequence of Annulohypoxylon stygium, Aspergillus mulundensis, Berkeleyomyces basicola (syn. Thielaviopsis basicola), Ceratocystis smalleyi, two Cercospora beticola strains, Coleophoma cylindrospora, Fusarium fracticaudum, Phialophora cf. hyalina, and Morchella septimelata.</title>
        <authorList>
            <person name="Wingfield B.D."/>
            <person name="Bills G.F."/>
            <person name="Dong Y."/>
            <person name="Huang W."/>
            <person name="Nel W.J."/>
            <person name="Swalarsk-Parry B.S."/>
            <person name="Vaghefi N."/>
            <person name="Wilken P.M."/>
            <person name="An Z."/>
            <person name="de Beer Z.W."/>
            <person name="De Vos L."/>
            <person name="Chen L."/>
            <person name="Duong T.A."/>
            <person name="Gao Y."/>
            <person name="Hammerbacher A."/>
            <person name="Kikkert J.R."/>
            <person name="Li Y."/>
            <person name="Li H."/>
            <person name="Li K."/>
            <person name="Li Q."/>
            <person name="Liu X."/>
            <person name="Ma X."/>
            <person name="Naidoo K."/>
            <person name="Pethybridge S.J."/>
            <person name="Sun J."/>
            <person name="Steenkamp E.T."/>
            <person name="van der Nest M.A."/>
            <person name="van Wyk S."/>
            <person name="Wingfield M.J."/>
            <person name="Xiong C."/>
            <person name="Yue Q."/>
            <person name="Zhang X."/>
        </authorList>
    </citation>
    <scope>NUCLEOTIDE SEQUENCE [LARGE SCALE GENOMIC DNA]</scope>
    <source>
        <strain evidence="3 4">BP5796</strain>
    </source>
</reference>
<dbReference type="Pfam" id="PF10441">
    <property type="entry name" value="Urb2"/>
    <property type="match status" value="1"/>
</dbReference>
<keyword evidence="4" id="KW-1185">Reference proteome</keyword>
<dbReference type="GO" id="GO:0042254">
    <property type="term" value="P:ribosome biogenesis"/>
    <property type="evidence" value="ECO:0007669"/>
    <property type="project" value="TreeGrafter"/>
</dbReference>
<accession>A0A3D8R2S1</accession>
<dbReference type="PANTHER" id="PTHR15682:SF2">
    <property type="entry name" value="UNHEALTHY RIBOSOME BIOGENESIS PROTEIN 2 HOMOLOG"/>
    <property type="match status" value="1"/>
</dbReference>
<dbReference type="InterPro" id="IPR052609">
    <property type="entry name" value="Ribosome_Biogenesis_Reg"/>
</dbReference>
<organism evidence="3 4">
    <name type="scientific">Coleophoma crateriformis</name>
    <dbReference type="NCBI Taxonomy" id="565419"/>
    <lineage>
        <taxon>Eukaryota</taxon>
        <taxon>Fungi</taxon>
        <taxon>Dikarya</taxon>
        <taxon>Ascomycota</taxon>
        <taxon>Pezizomycotina</taxon>
        <taxon>Leotiomycetes</taxon>
        <taxon>Helotiales</taxon>
        <taxon>Dermateaceae</taxon>
        <taxon>Coleophoma</taxon>
    </lineage>
</organism>
<proteinExistence type="predicted"/>
<dbReference type="OrthoDB" id="160374at2759"/>
<dbReference type="Proteomes" id="UP000256328">
    <property type="component" value="Unassembled WGS sequence"/>
</dbReference>
<protein>
    <recommendedName>
        <fullName evidence="2">Nucleolar 27S pre-rRNA processing Urb2/Npa2 C-terminal domain-containing protein</fullName>
    </recommendedName>
</protein>
<gene>
    <name evidence="3" type="ORF">BP5796_08984</name>
</gene>
<dbReference type="GO" id="GO:0005730">
    <property type="term" value="C:nucleolus"/>
    <property type="evidence" value="ECO:0007669"/>
    <property type="project" value="TreeGrafter"/>
</dbReference>
<feature type="region of interest" description="Disordered" evidence="1">
    <location>
        <begin position="214"/>
        <end position="241"/>
    </location>
</feature>
<dbReference type="PANTHER" id="PTHR15682">
    <property type="entry name" value="UNHEALTHY RIBOSOME BIOGENESIS PROTEIN 2 HOMOLOG"/>
    <property type="match status" value="1"/>
</dbReference>
<feature type="compositionally biased region" description="Polar residues" evidence="1">
    <location>
        <begin position="214"/>
        <end position="230"/>
    </location>
</feature>
<evidence type="ECO:0000259" key="2">
    <source>
        <dbReference type="Pfam" id="PF10441"/>
    </source>
</evidence>
<feature type="domain" description="Nucleolar 27S pre-rRNA processing Urb2/Npa2 C-terminal" evidence="2">
    <location>
        <begin position="1266"/>
        <end position="1493"/>
    </location>
</feature>
<evidence type="ECO:0000313" key="4">
    <source>
        <dbReference type="Proteomes" id="UP000256328"/>
    </source>
</evidence>
<comment type="caution">
    <text evidence="3">The sequence shown here is derived from an EMBL/GenBank/DDBJ whole genome shotgun (WGS) entry which is preliminary data.</text>
</comment>
<sequence length="1494" mass="168175">MDSLGLNLIIRNIGNVPEEAVDQQSDRALLAGWLFWSLDLGLCYPAGFHTKSGDKLWPITVSCGFSAGEAEELTTFFCAAFEKASKSRAAQEKLVQLEKDAAPFEDQLAEAARFIGVTLDELYSGNPGFSDEQKSTLSALHGREEWLLRWLLKKLQSPKDAIARKSASAWRIFRYVIQQIPLPSVARMLNERKFMTILQQTLDEILSMNNTTHAPVENVSDSSSTVQESPKTSKKRKRSGEVIVRGNEPTKNTRLDLLGAVYAAMDSLLYFTQDSFADADGIQTNILSAEYIRSVVRTSAEESAKILGSWLALSLTSLVNGQTTTILSQNWLSCGIKIWELHAPGDDTIQFALHTTRPLLSLLLSLKNTDSACAVLVPELEKLVARNIILPAKSTISSSAVAVPKENEEHSHDPDVLRDLTRASVLFKPEFATLLFDIAIRSLQPHNTRRRRSPDEAWLKKVFTTLIEPLPSDKTEISTTALSKMIQSAIDHKVELDLPVLKSITATLKYSAPTEKADWELLATLIQLDANTFLIADEESNVLERVLAEITSASFKDSWLELQVHIVDKVLVPLMREFSKARDLTGFFRHWFHQLEECHTRRAEEQLPMSAWEDDALSRELKKLFESSLTVQQIIQILDWLEEQSNDNLPITSVILQAIAGSITREEVIDAVGLRIYHVVFDRFPKGSEPFRKMASRYRWRCWDIIPRSLEWANVASIGELEALWTADSSPLTYLTKSSSRKNSDEFTIELQMLEQFAKFRSASTIWAVAEGFPQLQKLIKPTMLELLKGLTRDMTEFSKSSSSSTKSEYSVWAYIRSLVTHTPNVFGLYSELKTEFSSLIGTIIRILSKAPQQATATKDIYTTWNLLLSQIVEELQDGENLLKNKYFVVAIPSLLQLPIEVFSRKQRQYIMSSWLEPDEKSIQADFKSLYPQLISLLVKILRRYPAYDVRTNSAAKIRKADYLQGMKFAHLTNLATSLALSVTNQRVNLELFEVLSQLILAHVISNIEQPPSRAYISDAVQYLQATIDSKSSKQTKYPSTKLNEILMQVLKPKVQALNDLGIIGLADFEGLLSKLQQSLQHQLKKQVRKEGSQVEEPEALEILCVVGALDVIGPDASKLTKITDDIKTYSFRQEKSQYEVSSRLQRFLASHAPPTHKYEDLEFKIGGDITTVAGRRSVLDMASVLTKNATEVQKLALLQQLLGDDWKGLKRLDTTFAIRSLIASCEDTNISREDVDTAPVNLSVVYAALCGEFMKNTSVRQFCLLAETMELMLRTKGHALTQWNIDSTLGSISIFCSRHSPALNPRRASTIYLRLCSLLRAVLTSHRLKLQGHFHLVVQVMLALLRCLFTPLPHTNNTVLKHYAAPSWLSEIHPLTATHSTAYTRLLTQICDPSVSSVTRTSSHNALHSATEKARKMAGQHMQFVLTTYIKLQLEMRMAPQVREKMVPGLYALFDTTTPEMRRMLSEGLDSSGRAVFGSLFRDWQQFGKWKGS</sequence>